<keyword evidence="2" id="KW-0378">Hydrolase</keyword>
<protein>
    <recommendedName>
        <fullName evidence="3">HIRAN domain-containing protein</fullName>
    </recommendedName>
</protein>
<dbReference type="Pfam" id="PF08797">
    <property type="entry name" value="HIRAN"/>
    <property type="match status" value="1"/>
</dbReference>
<dbReference type="InterPro" id="IPR014905">
    <property type="entry name" value="HIRAN"/>
</dbReference>
<dbReference type="Gene3D" id="3.30.70.2330">
    <property type="match status" value="1"/>
</dbReference>
<reference evidence="4" key="1">
    <citation type="submission" date="2017-05" db="UniProtKB">
        <authorList>
            <consortium name="EnsemblMetazoa"/>
        </authorList>
    </citation>
    <scope>IDENTIFICATION</scope>
</reference>
<dbReference type="AlphaFoldDB" id="A0A1X7T5I6"/>
<dbReference type="GO" id="GO:0003676">
    <property type="term" value="F:nucleic acid binding"/>
    <property type="evidence" value="ECO:0007669"/>
    <property type="project" value="InterPro"/>
</dbReference>
<evidence type="ECO:0000313" key="4">
    <source>
        <dbReference type="EnsemblMetazoa" id="Aqu2.1.09748_001"/>
    </source>
</evidence>
<proteinExistence type="predicted"/>
<evidence type="ECO:0000259" key="3">
    <source>
        <dbReference type="Pfam" id="PF08797"/>
    </source>
</evidence>
<feature type="domain" description="HIRAN" evidence="3">
    <location>
        <begin position="27"/>
        <end position="78"/>
    </location>
</feature>
<dbReference type="GO" id="GO:0016818">
    <property type="term" value="F:hydrolase activity, acting on acid anhydrides, in phosphorus-containing anhydrides"/>
    <property type="evidence" value="ECO:0007669"/>
    <property type="project" value="InterPro"/>
</dbReference>
<organism evidence="4">
    <name type="scientific">Amphimedon queenslandica</name>
    <name type="common">Sponge</name>
    <dbReference type="NCBI Taxonomy" id="400682"/>
    <lineage>
        <taxon>Eukaryota</taxon>
        <taxon>Metazoa</taxon>
        <taxon>Porifera</taxon>
        <taxon>Demospongiae</taxon>
        <taxon>Heteroscleromorpha</taxon>
        <taxon>Haplosclerida</taxon>
        <taxon>Niphatidae</taxon>
        <taxon>Amphimedon</taxon>
    </lineage>
</organism>
<dbReference type="InParanoid" id="A0A1X7T5I6"/>
<dbReference type="EnsemblMetazoa" id="Aqu2.1.09748_001">
    <property type="protein sequence ID" value="Aqu2.1.09748_001"/>
    <property type="gene ID" value="Aqu2.1.09748"/>
</dbReference>
<accession>A0A1X7T5I6</accession>
<keyword evidence="1" id="KW-0479">Metal-binding</keyword>
<name>A0A1X7T5I6_AMPQE</name>
<dbReference type="GO" id="GO:0008270">
    <property type="term" value="F:zinc ion binding"/>
    <property type="evidence" value="ECO:0007669"/>
    <property type="project" value="InterPro"/>
</dbReference>
<evidence type="ECO:0000256" key="1">
    <source>
        <dbReference type="ARBA" id="ARBA00022723"/>
    </source>
</evidence>
<evidence type="ECO:0000256" key="2">
    <source>
        <dbReference type="ARBA" id="ARBA00022801"/>
    </source>
</evidence>
<sequence length="136" mass="15279">TIAELHQKKMDCCIRGFHVYQDIWNPVIGEQLSCVREPRNVVDKYAVAIVKSDGTVVGHLPKKISMAMSLFILRGGQITCIVTGKRRYSSDLIQGGLEIPCELSLKSKEKTELTKLLNRLTYLLLKIIACMCTKVL</sequence>